<dbReference type="RefSeq" id="WP_230525355.1">
    <property type="nucleotide sequence ID" value="NZ_JAJGAK010000001.1"/>
</dbReference>
<keyword evidence="2" id="KW-1185">Reference proteome</keyword>
<organism evidence="1 2">
    <name type="scientific">Noviluteimonas lactosilytica</name>
    <dbReference type="NCBI Taxonomy" id="2888523"/>
    <lineage>
        <taxon>Bacteria</taxon>
        <taxon>Pseudomonadati</taxon>
        <taxon>Pseudomonadota</taxon>
        <taxon>Gammaproteobacteria</taxon>
        <taxon>Lysobacterales</taxon>
        <taxon>Lysobacteraceae</taxon>
        <taxon>Noviluteimonas</taxon>
    </lineage>
</organism>
<sequence length="399" mass="44512">MRTRRPVTVYLDSSDFSHLSDPRATASLRTTRDRLLALARNENVRFVFSAAHMSEMAPVEARHAHYATERTDLLVALCRRNCLVSFDRLMKAEVSRLTTRSTAPVEAIVDDGTWFPDIAQIVTPVQALGAANAVKRAGQDRGLNRKQRRTLQGSALKGGRFRPRAIDDVAESTLDDILRVYPMRRQDADVLLQFMAGRASAAQAEEAFLESLRDPSWMMRWFADHHDRLGQIGEWVRGPARNRAAQMAKAAEAVTRAMEAEERNGGRSSLAVHFTAAGWGREQDTLLLSAVKRLIDQEDALPLNWADATDVDTYCPGISTGFRVMHSSLRSAFGARARTPGPSDFVDAVHAMYAPYVDLFRSDRYMSPITARHATKYNTEVVAKIEDVPSRVEALLART</sequence>
<evidence type="ECO:0000313" key="2">
    <source>
        <dbReference type="Proteomes" id="UP001165293"/>
    </source>
</evidence>
<accession>A0ABS8JDL6</accession>
<proteinExistence type="predicted"/>
<evidence type="ECO:0000313" key="1">
    <source>
        <dbReference type="EMBL" id="MCC8361702.1"/>
    </source>
</evidence>
<dbReference type="EMBL" id="JAJGAK010000001">
    <property type="protein sequence ID" value="MCC8361702.1"/>
    <property type="molecule type" value="Genomic_DNA"/>
</dbReference>
<reference evidence="1" key="1">
    <citation type="submission" date="2021-10" db="EMBL/GenBank/DDBJ databases">
        <authorList>
            <person name="Lyu M."/>
            <person name="Wang X."/>
            <person name="Meng X."/>
            <person name="Xu K."/>
        </authorList>
    </citation>
    <scope>NUCLEOTIDE SEQUENCE</scope>
    <source>
        <strain evidence="1">A6</strain>
    </source>
</reference>
<comment type="caution">
    <text evidence="1">The sequence shown here is derived from an EMBL/GenBank/DDBJ whole genome shotgun (WGS) entry which is preliminary data.</text>
</comment>
<name>A0ABS8JDL6_9GAMM</name>
<evidence type="ECO:0008006" key="3">
    <source>
        <dbReference type="Google" id="ProtNLM"/>
    </source>
</evidence>
<dbReference type="Proteomes" id="UP001165293">
    <property type="component" value="Unassembled WGS sequence"/>
</dbReference>
<protein>
    <recommendedName>
        <fullName evidence="3">DUF4935 domain-containing protein</fullName>
    </recommendedName>
</protein>
<gene>
    <name evidence="1" type="ORF">LK996_01205</name>
</gene>